<protein>
    <submittedName>
        <fullName evidence="2">Uncharacterized protein</fullName>
    </submittedName>
</protein>
<gene>
    <name evidence="2" type="ORF">SI7747_09012002</name>
    <name evidence="3" type="ORF">SI8410_09013024</name>
</gene>
<name>A0A7I8J853_SPIIN</name>
<evidence type="ECO:0000313" key="4">
    <source>
        <dbReference type="Proteomes" id="UP000663760"/>
    </source>
</evidence>
<keyword evidence="4" id="KW-1185">Reference proteome</keyword>
<dbReference type="EMBL" id="LR746272">
    <property type="protein sequence ID" value="CAA7402346.1"/>
    <property type="molecule type" value="Genomic_DNA"/>
</dbReference>
<evidence type="ECO:0000313" key="3">
    <source>
        <dbReference type="EMBL" id="CAA7402346.1"/>
    </source>
</evidence>
<dbReference type="AlphaFoldDB" id="A0A7I8J853"/>
<dbReference type="Proteomes" id="UP000663760">
    <property type="component" value="Chromosome 9"/>
</dbReference>
<reference evidence="2" key="1">
    <citation type="submission" date="2019-12" db="EMBL/GenBank/DDBJ databases">
        <authorList>
            <person name="Scholz U."/>
            <person name="Mascher M."/>
            <person name="Fiebig A."/>
        </authorList>
    </citation>
    <scope>NUCLEOTIDE SEQUENCE</scope>
</reference>
<feature type="region of interest" description="Disordered" evidence="1">
    <location>
        <begin position="1"/>
        <end position="40"/>
    </location>
</feature>
<evidence type="ECO:0000313" key="2">
    <source>
        <dbReference type="EMBL" id="CAA2626298.1"/>
    </source>
</evidence>
<evidence type="ECO:0000256" key="1">
    <source>
        <dbReference type="SAM" id="MobiDB-lite"/>
    </source>
</evidence>
<feature type="compositionally biased region" description="Polar residues" evidence="1">
    <location>
        <begin position="1"/>
        <end position="15"/>
    </location>
</feature>
<dbReference type="EMBL" id="LR743596">
    <property type="protein sequence ID" value="CAA2626298.1"/>
    <property type="molecule type" value="Genomic_DNA"/>
</dbReference>
<proteinExistence type="predicted"/>
<organism evidence="2">
    <name type="scientific">Spirodela intermedia</name>
    <name type="common">Intermediate duckweed</name>
    <dbReference type="NCBI Taxonomy" id="51605"/>
    <lineage>
        <taxon>Eukaryota</taxon>
        <taxon>Viridiplantae</taxon>
        <taxon>Streptophyta</taxon>
        <taxon>Embryophyta</taxon>
        <taxon>Tracheophyta</taxon>
        <taxon>Spermatophyta</taxon>
        <taxon>Magnoliopsida</taxon>
        <taxon>Liliopsida</taxon>
        <taxon>Araceae</taxon>
        <taxon>Lemnoideae</taxon>
        <taxon>Spirodela</taxon>
    </lineage>
</organism>
<accession>A0A7I8J853</accession>
<sequence length="122" mass="13755">MASQKQAPSDPTEQQLLIAPAKKTRKTEKDAVSNGSGCSQPLLLSRCFRRSLSSSPHDITARLLARCRRPILSCCERRHHGGSRGGGVKTRVKTKISKYIYTFFIRKNGYLGNRQMFQINLF</sequence>